<dbReference type="GO" id="GO:0006284">
    <property type="term" value="P:base-excision repair"/>
    <property type="evidence" value="ECO:0007669"/>
    <property type="project" value="TreeGrafter"/>
</dbReference>
<dbReference type="InterPro" id="IPR008979">
    <property type="entry name" value="Galactose-bd-like_sf"/>
</dbReference>
<dbReference type="SUPFAM" id="SSF49785">
    <property type="entry name" value="Galactose-binding domain-like"/>
    <property type="match status" value="1"/>
</dbReference>
<dbReference type="AlphaFoldDB" id="A0A8D9FJF3"/>
<organism evidence="2">
    <name type="scientific">Cacopsylla melanoneura</name>
    <dbReference type="NCBI Taxonomy" id="428564"/>
    <lineage>
        <taxon>Eukaryota</taxon>
        <taxon>Metazoa</taxon>
        <taxon>Ecdysozoa</taxon>
        <taxon>Arthropoda</taxon>
        <taxon>Hexapoda</taxon>
        <taxon>Insecta</taxon>
        <taxon>Pterygota</taxon>
        <taxon>Neoptera</taxon>
        <taxon>Paraneoptera</taxon>
        <taxon>Hemiptera</taxon>
        <taxon>Sternorrhyncha</taxon>
        <taxon>Psylloidea</taxon>
        <taxon>Psyllidae</taxon>
        <taxon>Psyllinae</taxon>
        <taxon>Cacopsylla</taxon>
    </lineage>
</organism>
<dbReference type="InterPro" id="IPR002706">
    <property type="entry name" value="Xrcc1_N"/>
</dbReference>
<feature type="domain" description="DNA-repair protein Xrcc1 N-terminal" evidence="1">
    <location>
        <begin position="1"/>
        <end position="104"/>
    </location>
</feature>
<accession>A0A8D9FJF3</accession>
<dbReference type="PANTHER" id="PTHR11370:SF5">
    <property type="entry name" value="DNA REPAIR PROTEIN XRCC1"/>
    <property type="match status" value="1"/>
</dbReference>
<reference evidence="2" key="1">
    <citation type="submission" date="2021-05" db="EMBL/GenBank/DDBJ databases">
        <authorList>
            <person name="Alioto T."/>
            <person name="Alioto T."/>
            <person name="Gomez Garrido J."/>
        </authorList>
    </citation>
    <scope>NUCLEOTIDE SEQUENCE</scope>
</reference>
<sequence length="108" mass="12336">MAPVKFARIVSYSSEDPIHKADNLLNPQSTKKWKCKTMGEKQAIAILQLSRQVQINAVDIGNEYSAFVEVFAAKSSNPDEYKMCISKYSKVSFCTKFERKNCHQRLDI</sequence>
<dbReference type="PANTHER" id="PTHR11370">
    <property type="entry name" value="DNA-REPAIR PROTEIN XRCC1"/>
    <property type="match status" value="1"/>
</dbReference>
<proteinExistence type="predicted"/>
<name>A0A8D9FJF3_9HEMI</name>
<dbReference type="GO" id="GO:0003684">
    <property type="term" value="F:damaged DNA binding"/>
    <property type="evidence" value="ECO:0007669"/>
    <property type="project" value="InterPro"/>
</dbReference>
<protein>
    <submittedName>
        <fullName evidence="2">DNA repair protein XRCC1</fullName>
    </submittedName>
</protein>
<dbReference type="GO" id="GO:0005634">
    <property type="term" value="C:nucleus"/>
    <property type="evidence" value="ECO:0007669"/>
    <property type="project" value="InterPro"/>
</dbReference>
<dbReference type="Gene3D" id="2.60.120.260">
    <property type="entry name" value="Galactose-binding domain-like"/>
    <property type="match status" value="1"/>
</dbReference>
<dbReference type="Pfam" id="PF01834">
    <property type="entry name" value="XRCC1_N"/>
    <property type="match status" value="1"/>
</dbReference>
<evidence type="ECO:0000313" key="2">
    <source>
        <dbReference type="EMBL" id="CAG6792357.1"/>
    </source>
</evidence>
<dbReference type="EMBL" id="HBUF01159995">
    <property type="protein sequence ID" value="CAG6649795.1"/>
    <property type="molecule type" value="Transcribed_RNA"/>
</dbReference>
<dbReference type="EMBL" id="HBUF01681131">
    <property type="protein sequence ID" value="CAG6792357.1"/>
    <property type="molecule type" value="Transcribed_RNA"/>
</dbReference>
<dbReference type="GO" id="GO:0000012">
    <property type="term" value="P:single strand break repair"/>
    <property type="evidence" value="ECO:0007669"/>
    <property type="project" value="InterPro"/>
</dbReference>
<evidence type="ECO:0000259" key="1">
    <source>
        <dbReference type="Pfam" id="PF01834"/>
    </source>
</evidence>